<proteinExistence type="predicted"/>
<dbReference type="RefSeq" id="WP_145341937.1">
    <property type="nucleotide sequence ID" value="NZ_SMLY01000075.1"/>
</dbReference>
<keyword evidence="1" id="KW-0812">Transmembrane</keyword>
<feature type="transmembrane region" description="Helical" evidence="1">
    <location>
        <begin position="35"/>
        <end position="53"/>
    </location>
</feature>
<dbReference type="Proteomes" id="UP000320593">
    <property type="component" value="Unassembled WGS sequence"/>
</dbReference>
<name>A0A562T728_9HYPH</name>
<feature type="transmembrane region" description="Helical" evidence="1">
    <location>
        <begin position="108"/>
        <end position="129"/>
    </location>
</feature>
<dbReference type="AlphaFoldDB" id="A0A562T728"/>
<evidence type="ECO:0000313" key="2">
    <source>
        <dbReference type="EMBL" id="TWI89359.1"/>
    </source>
</evidence>
<evidence type="ECO:0000313" key="3">
    <source>
        <dbReference type="Proteomes" id="UP000320593"/>
    </source>
</evidence>
<feature type="transmembrane region" description="Helical" evidence="1">
    <location>
        <begin position="74"/>
        <end position="96"/>
    </location>
</feature>
<gene>
    <name evidence="2" type="ORF">JM93_01562</name>
</gene>
<keyword evidence="1" id="KW-0472">Membrane</keyword>
<organism evidence="2 3">
    <name type="scientific">Roseibium hamelinense</name>
    <dbReference type="NCBI Taxonomy" id="150831"/>
    <lineage>
        <taxon>Bacteria</taxon>
        <taxon>Pseudomonadati</taxon>
        <taxon>Pseudomonadota</taxon>
        <taxon>Alphaproteobacteria</taxon>
        <taxon>Hyphomicrobiales</taxon>
        <taxon>Stappiaceae</taxon>
        <taxon>Roseibium</taxon>
    </lineage>
</organism>
<sequence length="219" mass="22917">MENELRGGIEFLPPDMVSAAANLSWMVVYVDTVRLAHLIAIVLGLGSVIQLALSAPRILREGISRTVLELIDRAHGRIVLALALLWVSGLALVQIRTGFDPSAASPKLVTKLVVVTVLTVDAVLMAWLVKPVIAEARGSALQDLSWAKTAVIANCVALSGASWTYALVLGASSVLKTAEPPVLIAAGLIIYGSAYAAVFTAAALLKRPAGGRLQPPSLP</sequence>
<evidence type="ECO:0000256" key="1">
    <source>
        <dbReference type="SAM" id="Phobius"/>
    </source>
</evidence>
<keyword evidence="3" id="KW-1185">Reference proteome</keyword>
<feature type="transmembrane region" description="Helical" evidence="1">
    <location>
        <begin position="150"/>
        <end position="171"/>
    </location>
</feature>
<protein>
    <submittedName>
        <fullName evidence="2">Uncharacterized protein</fullName>
    </submittedName>
</protein>
<dbReference type="OrthoDB" id="7876730at2"/>
<dbReference type="EMBL" id="VLLF01000003">
    <property type="protein sequence ID" value="TWI89359.1"/>
    <property type="molecule type" value="Genomic_DNA"/>
</dbReference>
<reference evidence="2 3" key="1">
    <citation type="submission" date="2019-07" db="EMBL/GenBank/DDBJ databases">
        <title>Genomic Encyclopedia of Archaeal and Bacterial Type Strains, Phase II (KMG-II): from individual species to whole genera.</title>
        <authorList>
            <person name="Goeker M."/>
        </authorList>
    </citation>
    <scope>NUCLEOTIDE SEQUENCE [LARGE SCALE GENOMIC DNA]</scope>
    <source>
        <strain evidence="2 3">ATCC BAA-252</strain>
    </source>
</reference>
<accession>A0A562T728</accession>
<feature type="transmembrane region" description="Helical" evidence="1">
    <location>
        <begin position="183"/>
        <end position="205"/>
    </location>
</feature>
<comment type="caution">
    <text evidence="2">The sequence shown here is derived from an EMBL/GenBank/DDBJ whole genome shotgun (WGS) entry which is preliminary data.</text>
</comment>
<keyword evidence="1" id="KW-1133">Transmembrane helix</keyword>